<keyword evidence="4 11" id="KW-0812">Transmembrane</keyword>
<evidence type="ECO:0000256" key="12">
    <source>
        <dbReference type="SAM" id="Coils"/>
    </source>
</evidence>
<sequence length="182" mass="20433">MNIEVFNFISQKYLSLNSGISFSSNFLEANVLNISLLLAGLIYVLKQFLGSLLVERQNKVILAINESEERLKQANIRLNEANKQLEQTQLIIDQIIKEAKITAQRVNQSILEQGKLDVEKLTSSSKASILSAENLVKNQIQQQIIHLAINKVSLQLKNEIDASIQSKLIDQNIIHLKGNISV</sequence>
<reference evidence="13" key="1">
    <citation type="journal article" date="2019" name="Mol. Phylogenet. Evol.">
        <title>Morphological evolution and classification of the red algal order Ceramiales inferred using plastid phylogenomics.</title>
        <authorList>
            <person name="Diaz-Tapia P."/>
            <person name="Pasella M.M."/>
            <person name="Verbruggen H."/>
            <person name="Maggs C.A."/>
        </authorList>
    </citation>
    <scope>NUCLEOTIDE SEQUENCE</scope>
    <source>
        <strain evidence="13">PD2939_7</strain>
    </source>
</reference>
<comment type="subcellular location">
    <subcellularLocation>
        <location evidence="1">Membrane</location>
        <topology evidence="1">Single-pass membrane protein</topology>
    </subcellularLocation>
</comment>
<dbReference type="PANTHER" id="PTHR34264">
    <property type="entry name" value="ATP SYNTHASE SUBUNIT B, CHLOROPLASTIC"/>
    <property type="match status" value="1"/>
</dbReference>
<organism evidence="13">
    <name type="scientific">Compsothamnion thuioides</name>
    <dbReference type="NCBI Taxonomy" id="3097386"/>
    <lineage>
        <taxon>Eukaryota</taxon>
        <taxon>Rhodophyta</taxon>
        <taxon>Florideophyceae</taxon>
        <taxon>Rhodymeniophycidae</taxon>
        <taxon>Ceramiales</taxon>
        <taxon>Ceramiaceae</taxon>
        <taxon>Compsothamnion</taxon>
    </lineage>
</organism>
<evidence type="ECO:0000256" key="6">
    <source>
        <dbReference type="ARBA" id="ARBA00022989"/>
    </source>
</evidence>
<keyword evidence="5 11" id="KW-0375">Hydrogen ion transport</keyword>
<dbReference type="InterPro" id="IPR002146">
    <property type="entry name" value="ATP_synth_b/b'su_bac/chlpt"/>
</dbReference>
<evidence type="ECO:0000313" key="13">
    <source>
        <dbReference type="EMBL" id="QCI05317.1"/>
    </source>
</evidence>
<name>A0A4D6WNX5_9FLOR</name>
<comment type="similarity">
    <text evidence="11">Belongs to the ATPase B chain family.</text>
</comment>
<dbReference type="CDD" id="cd06503">
    <property type="entry name" value="ATP-synt_Fo_b"/>
    <property type="match status" value="1"/>
</dbReference>
<gene>
    <name evidence="13" type="primary">atpF</name>
</gene>
<dbReference type="Pfam" id="PF00430">
    <property type="entry name" value="ATP-synt_B"/>
    <property type="match status" value="1"/>
</dbReference>
<dbReference type="GO" id="GO:0015986">
    <property type="term" value="P:proton motive force-driven ATP synthesis"/>
    <property type="evidence" value="ECO:0007669"/>
    <property type="project" value="InterPro"/>
</dbReference>
<dbReference type="PANTHER" id="PTHR34264:SF3">
    <property type="entry name" value="ATP SYNTHASE SUBUNIT B, CHLOROPLASTIC"/>
    <property type="match status" value="1"/>
</dbReference>
<evidence type="ECO:0000256" key="2">
    <source>
        <dbReference type="ARBA" id="ARBA00022448"/>
    </source>
</evidence>
<dbReference type="GO" id="GO:0015078">
    <property type="term" value="F:proton transmembrane transporter activity"/>
    <property type="evidence" value="ECO:0007669"/>
    <property type="project" value="InterPro"/>
</dbReference>
<dbReference type="GO" id="GO:0045259">
    <property type="term" value="C:proton-transporting ATP synthase complex"/>
    <property type="evidence" value="ECO:0007669"/>
    <property type="project" value="UniProtKB-KW"/>
</dbReference>
<evidence type="ECO:0000256" key="9">
    <source>
        <dbReference type="ARBA" id="ARBA00023310"/>
    </source>
</evidence>
<keyword evidence="7 11" id="KW-0406">Ion transport</keyword>
<evidence type="ECO:0000256" key="8">
    <source>
        <dbReference type="ARBA" id="ARBA00023136"/>
    </source>
</evidence>
<keyword evidence="6" id="KW-1133">Transmembrane helix</keyword>
<feature type="coiled-coil region" evidence="12">
    <location>
        <begin position="64"/>
        <end position="98"/>
    </location>
</feature>
<dbReference type="EMBL" id="MK814626">
    <property type="protein sequence ID" value="QCI05317.1"/>
    <property type="molecule type" value="Genomic_DNA"/>
</dbReference>
<evidence type="ECO:0000256" key="1">
    <source>
        <dbReference type="ARBA" id="ARBA00004167"/>
    </source>
</evidence>
<proteinExistence type="inferred from homology"/>
<evidence type="ECO:0000256" key="4">
    <source>
        <dbReference type="ARBA" id="ARBA00022692"/>
    </source>
</evidence>
<accession>A0A4D6WNX5</accession>
<reference evidence="13" key="2">
    <citation type="submission" date="2019-04" db="EMBL/GenBank/DDBJ databases">
        <authorList>
            <person name="Pasella M."/>
        </authorList>
    </citation>
    <scope>NUCLEOTIDE SEQUENCE</scope>
    <source>
        <strain evidence="13">PD2939_7</strain>
    </source>
</reference>
<comment type="function">
    <text evidence="10">F(1)F(0) ATP synthase produces ATP from ADP in the presence of a proton or sodium gradient. F-type ATPases consist of two structural domains, F(1) containing the extramembraneous catalytic core and F(0) containing the membrane proton channel, linked together by a central stalk and a peripheral stalk. During catalysis, ATP synthesis in the catalytic domain of F(1) is coupled via a rotary mechanism of the central stalk subunits to proton translocation.</text>
</comment>
<keyword evidence="8" id="KW-0472">Membrane</keyword>
<dbReference type="AlphaFoldDB" id="A0A4D6WNX5"/>
<keyword evidence="13" id="KW-0934">Plastid</keyword>
<keyword evidence="9" id="KW-0066">ATP synthesis</keyword>
<evidence type="ECO:0000256" key="11">
    <source>
        <dbReference type="RuleBase" id="RU003848"/>
    </source>
</evidence>
<keyword evidence="2 11" id="KW-0813">Transport</keyword>
<evidence type="ECO:0000256" key="10">
    <source>
        <dbReference type="ARBA" id="ARBA00025198"/>
    </source>
</evidence>
<keyword evidence="3 11" id="KW-0138">CF(0)</keyword>
<dbReference type="HAMAP" id="MF_01398">
    <property type="entry name" value="ATP_synth_b_bprime"/>
    <property type="match status" value="1"/>
</dbReference>
<evidence type="ECO:0000256" key="3">
    <source>
        <dbReference type="ARBA" id="ARBA00022547"/>
    </source>
</evidence>
<evidence type="ECO:0000256" key="5">
    <source>
        <dbReference type="ARBA" id="ARBA00022781"/>
    </source>
</evidence>
<evidence type="ECO:0000256" key="7">
    <source>
        <dbReference type="ARBA" id="ARBA00023065"/>
    </source>
</evidence>
<geneLocation type="plastid" evidence="13"/>
<protein>
    <submittedName>
        <fullName evidence="13">ATP synthase CF0 subunit I</fullName>
    </submittedName>
</protein>
<keyword evidence="12" id="KW-0175">Coiled coil</keyword>